<reference evidence="3" key="1">
    <citation type="submission" date="2017-10" db="EMBL/GenBank/DDBJ databases">
        <authorList>
            <person name="Regsiter A."/>
            <person name="William W."/>
        </authorList>
    </citation>
    <scope>NUCLEOTIDE SEQUENCE [LARGE SCALE GENOMIC DNA]</scope>
</reference>
<dbReference type="Proteomes" id="UP000233769">
    <property type="component" value="Chromosome tk0001"/>
</dbReference>
<evidence type="ECO:0000313" key="2">
    <source>
        <dbReference type="EMBL" id="SOR27865.1"/>
    </source>
</evidence>
<accession>A0A2N9AKJ2</accession>
<proteinExistence type="predicted"/>
<protein>
    <submittedName>
        <fullName evidence="2">Uncharacterized protein</fullName>
    </submittedName>
</protein>
<name>A0A2N9AKJ2_METEX</name>
<feature type="compositionally biased region" description="Basic and acidic residues" evidence="1">
    <location>
        <begin position="28"/>
        <end position="43"/>
    </location>
</feature>
<dbReference type="AlphaFoldDB" id="A0A2N9AKJ2"/>
<evidence type="ECO:0000256" key="1">
    <source>
        <dbReference type="SAM" id="MobiDB-lite"/>
    </source>
</evidence>
<gene>
    <name evidence="2" type="ORF">TK0001_1263</name>
</gene>
<feature type="region of interest" description="Disordered" evidence="1">
    <location>
        <begin position="28"/>
        <end position="81"/>
    </location>
</feature>
<organism evidence="2 3">
    <name type="scientific">Methylorubrum extorquens</name>
    <name type="common">Methylobacterium dichloromethanicum</name>
    <name type="synonym">Methylobacterium extorquens</name>
    <dbReference type="NCBI Taxonomy" id="408"/>
    <lineage>
        <taxon>Bacteria</taxon>
        <taxon>Pseudomonadati</taxon>
        <taxon>Pseudomonadota</taxon>
        <taxon>Alphaproteobacteria</taxon>
        <taxon>Hyphomicrobiales</taxon>
        <taxon>Methylobacteriaceae</taxon>
        <taxon>Methylorubrum</taxon>
    </lineage>
</organism>
<dbReference type="EMBL" id="LT962688">
    <property type="protein sequence ID" value="SOR27865.1"/>
    <property type="molecule type" value="Genomic_DNA"/>
</dbReference>
<feature type="compositionally biased region" description="Basic residues" evidence="1">
    <location>
        <begin position="70"/>
        <end position="81"/>
    </location>
</feature>
<sequence>MVNKYLQGYLPPLSGSIIYLMRTALMGRERRERAPDPRPETARSHPVGRMSLLQPCASRKGALPRPTVTARRRSVRRPWDR</sequence>
<evidence type="ECO:0000313" key="3">
    <source>
        <dbReference type="Proteomes" id="UP000233769"/>
    </source>
</evidence>